<sequence length="109" mass="11951">MTLADIIVIAICLALGYKFASSMMSKSEKPAAEPHRPEPPNLFQRQPPWHDVLGVPPDATQEQIVSAYRARMSEYHPDKVANLGPDIRALAEQKAKEINAAYAEATAGH</sequence>
<gene>
    <name evidence="4" type="ORF">BJI69_11015</name>
</gene>
<feature type="compositionally biased region" description="Basic and acidic residues" evidence="2">
    <location>
        <begin position="26"/>
        <end position="38"/>
    </location>
</feature>
<dbReference type="InterPro" id="IPR050817">
    <property type="entry name" value="DjlA_DnaK_co-chaperone"/>
</dbReference>
<organism evidence="4 5">
    <name type="scientific">Luteibacter rhizovicinus DSM 16549</name>
    <dbReference type="NCBI Taxonomy" id="1440763"/>
    <lineage>
        <taxon>Bacteria</taxon>
        <taxon>Pseudomonadati</taxon>
        <taxon>Pseudomonadota</taxon>
        <taxon>Gammaproteobacteria</taxon>
        <taxon>Lysobacterales</taxon>
        <taxon>Rhodanobacteraceae</taxon>
        <taxon>Luteibacter</taxon>
    </lineage>
</organism>
<proteinExistence type="predicted"/>
<feature type="region of interest" description="Disordered" evidence="2">
    <location>
        <begin position="26"/>
        <end position="51"/>
    </location>
</feature>
<dbReference type="OrthoDB" id="9782583at2"/>
<keyword evidence="1" id="KW-0143">Chaperone</keyword>
<protein>
    <recommendedName>
        <fullName evidence="3">J domain-containing protein</fullName>
    </recommendedName>
</protein>
<evidence type="ECO:0000256" key="2">
    <source>
        <dbReference type="SAM" id="MobiDB-lite"/>
    </source>
</evidence>
<dbReference type="RefSeq" id="WP_052767123.1">
    <property type="nucleotide sequence ID" value="NZ_CP017480.1"/>
</dbReference>
<dbReference type="KEGG" id="lrz:BJI69_11015"/>
<dbReference type="AlphaFoldDB" id="A0A1L3ETN1"/>
<feature type="domain" description="J" evidence="3">
    <location>
        <begin position="48"/>
        <end position="109"/>
    </location>
</feature>
<accession>A0A1L3ETN1</accession>
<dbReference type="SMART" id="SM00271">
    <property type="entry name" value="DnaJ"/>
    <property type="match status" value="1"/>
</dbReference>
<dbReference type="Gene3D" id="1.10.287.110">
    <property type="entry name" value="DnaJ domain"/>
    <property type="match status" value="1"/>
</dbReference>
<dbReference type="Pfam" id="PF00226">
    <property type="entry name" value="DnaJ"/>
    <property type="match status" value="1"/>
</dbReference>
<evidence type="ECO:0000313" key="4">
    <source>
        <dbReference type="EMBL" id="APG04374.1"/>
    </source>
</evidence>
<dbReference type="EMBL" id="CP017480">
    <property type="protein sequence ID" value="APG04374.1"/>
    <property type="molecule type" value="Genomic_DNA"/>
</dbReference>
<dbReference type="PANTHER" id="PTHR24074">
    <property type="entry name" value="CO-CHAPERONE PROTEIN DJLA"/>
    <property type="match status" value="1"/>
</dbReference>
<evidence type="ECO:0000256" key="1">
    <source>
        <dbReference type="ARBA" id="ARBA00023186"/>
    </source>
</evidence>
<dbReference type="PRINTS" id="PR00625">
    <property type="entry name" value="JDOMAIN"/>
</dbReference>
<dbReference type="CDD" id="cd06257">
    <property type="entry name" value="DnaJ"/>
    <property type="match status" value="1"/>
</dbReference>
<name>A0A1L3ETN1_9GAMM</name>
<evidence type="ECO:0000259" key="3">
    <source>
        <dbReference type="PROSITE" id="PS50076"/>
    </source>
</evidence>
<dbReference type="InterPro" id="IPR036869">
    <property type="entry name" value="J_dom_sf"/>
</dbReference>
<evidence type="ECO:0000313" key="5">
    <source>
        <dbReference type="Proteomes" id="UP000182987"/>
    </source>
</evidence>
<dbReference type="Proteomes" id="UP000182987">
    <property type="component" value="Chromosome"/>
</dbReference>
<keyword evidence="5" id="KW-1185">Reference proteome</keyword>
<dbReference type="InterPro" id="IPR001623">
    <property type="entry name" value="DnaJ_domain"/>
</dbReference>
<dbReference type="SUPFAM" id="SSF46565">
    <property type="entry name" value="Chaperone J-domain"/>
    <property type="match status" value="1"/>
</dbReference>
<reference evidence="5" key="1">
    <citation type="submission" date="2016-09" db="EMBL/GenBank/DDBJ databases">
        <authorList>
            <person name="Lysoe E."/>
        </authorList>
    </citation>
    <scope>NUCLEOTIDE SEQUENCE [LARGE SCALE GENOMIC DNA]</scope>
    <source>
        <strain evidence="5">LJ96T</strain>
    </source>
</reference>
<dbReference type="PROSITE" id="PS50076">
    <property type="entry name" value="DNAJ_2"/>
    <property type="match status" value="1"/>
</dbReference>
<dbReference type="STRING" id="1440763.BJI69_11015"/>